<proteinExistence type="predicted"/>
<evidence type="ECO:0000256" key="1">
    <source>
        <dbReference type="SAM" id="Phobius"/>
    </source>
</evidence>
<dbReference type="Gene3D" id="1.25.40.10">
    <property type="entry name" value="Tetratricopeptide repeat domain"/>
    <property type="match status" value="3"/>
</dbReference>
<dbReference type="Proteomes" id="UP000753908">
    <property type="component" value="Unassembled WGS sequence"/>
</dbReference>
<name>A0A951PTZ6_9CYAN</name>
<dbReference type="Pfam" id="PF13424">
    <property type="entry name" value="TPR_12"/>
    <property type="match status" value="1"/>
</dbReference>
<keyword evidence="1" id="KW-1133">Transmembrane helix</keyword>
<dbReference type="InterPro" id="IPR019734">
    <property type="entry name" value="TPR_rpt"/>
</dbReference>
<dbReference type="AlphaFoldDB" id="A0A951PTZ6"/>
<dbReference type="EMBL" id="JAHHIF010000073">
    <property type="protein sequence ID" value="MBW4548829.1"/>
    <property type="molecule type" value="Genomic_DNA"/>
</dbReference>
<evidence type="ECO:0000313" key="3">
    <source>
        <dbReference type="EMBL" id="MBW4548829.1"/>
    </source>
</evidence>
<dbReference type="InterPro" id="IPR024983">
    <property type="entry name" value="CHAT_dom"/>
</dbReference>
<feature type="transmembrane region" description="Helical" evidence="1">
    <location>
        <begin position="15"/>
        <end position="35"/>
    </location>
</feature>
<dbReference type="InterPro" id="IPR011990">
    <property type="entry name" value="TPR-like_helical_dom_sf"/>
</dbReference>
<dbReference type="SUPFAM" id="SSF48452">
    <property type="entry name" value="TPR-like"/>
    <property type="match status" value="2"/>
</dbReference>
<dbReference type="PANTHER" id="PTHR10098:SF112">
    <property type="entry name" value="SLR0380 PROTEIN"/>
    <property type="match status" value="1"/>
</dbReference>
<reference evidence="3" key="1">
    <citation type="submission" date="2021-05" db="EMBL/GenBank/DDBJ databases">
        <authorList>
            <person name="Pietrasiak N."/>
            <person name="Ward R."/>
            <person name="Stajich J.E."/>
            <person name="Kurbessoian T."/>
        </authorList>
    </citation>
    <scope>NUCLEOTIDE SEQUENCE</scope>
    <source>
        <strain evidence="3">CPER-KK1</strain>
    </source>
</reference>
<dbReference type="PANTHER" id="PTHR10098">
    <property type="entry name" value="RAPSYN-RELATED"/>
    <property type="match status" value="1"/>
</dbReference>
<reference evidence="3" key="2">
    <citation type="journal article" date="2022" name="Microbiol. Resour. Announc.">
        <title>Metagenome Sequencing to Explore Phylogenomics of Terrestrial Cyanobacteria.</title>
        <authorList>
            <person name="Ward R.D."/>
            <person name="Stajich J.E."/>
            <person name="Johansen J.R."/>
            <person name="Huntemann M."/>
            <person name="Clum A."/>
            <person name="Foster B."/>
            <person name="Foster B."/>
            <person name="Roux S."/>
            <person name="Palaniappan K."/>
            <person name="Varghese N."/>
            <person name="Mukherjee S."/>
            <person name="Reddy T.B.K."/>
            <person name="Daum C."/>
            <person name="Copeland A."/>
            <person name="Chen I.A."/>
            <person name="Ivanova N.N."/>
            <person name="Kyrpides N.C."/>
            <person name="Shapiro N."/>
            <person name="Eloe-Fadrosh E.A."/>
            <person name="Pietrasiak N."/>
        </authorList>
    </citation>
    <scope>NUCLEOTIDE SEQUENCE</scope>
    <source>
        <strain evidence="3">CPER-KK1</strain>
    </source>
</reference>
<evidence type="ECO:0000313" key="4">
    <source>
        <dbReference type="Proteomes" id="UP000753908"/>
    </source>
</evidence>
<protein>
    <submittedName>
        <fullName evidence="3">CHAT domain-containing protein</fullName>
    </submittedName>
</protein>
<keyword evidence="1" id="KW-0472">Membrane</keyword>
<feature type="domain" description="CHAT" evidence="2">
    <location>
        <begin position="619"/>
        <end position="887"/>
    </location>
</feature>
<comment type="caution">
    <text evidence="3">The sequence shown here is derived from an EMBL/GenBank/DDBJ whole genome shotgun (WGS) entry which is preliminary data.</text>
</comment>
<dbReference type="Pfam" id="PF12770">
    <property type="entry name" value="CHAT"/>
    <property type="match status" value="1"/>
</dbReference>
<dbReference type="Pfam" id="PF13181">
    <property type="entry name" value="TPR_8"/>
    <property type="match status" value="1"/>
</dbReference>
<sequence>MARKWSVYVRAVQPFLKYVFLAFSTILCIVLGQVINIDCMSASNCVSTTQLVSLATSAPTSTAQSVTDQVQQGREFYEAGQFSEAAKVWQEAAQAFQAEGNKLNQATALSFLSLAYQQLGQWDEAGVAISSSLQLLQDTRLQSSKKDTPTNTQLILAQALNTRGQLELAQGQAQKAIATWQQATTAYIQADDQIGIIGSLINQAQAMQALGLYRQAEKTLTQVEAALQNQPNPIQSMGLRSLGNTLRVIGNLKKSRQSLEQSLAVAEQLQSPSDISSTLLSLGNTTRAQKETEAALGFYQQAEATSTSPMTRTQAQLNQLSLLLETQQLSEALALGSKIQGQIASLPVSRASVYAQINFAQSLTRFKRSNTDTTPSWTDISQVLAKAVQQAKSLKDSRAEAYALGHLGGLYEQTQQLGNAQDLTEQALLIAQGINASDIAYRWQWQLGRLLKATGKKQEAIAAYTEAVNTLQSLRSDLVTINPDIQFSFREEVEPIYRQLVDLLLQSTNTQSEPSQQNLVQARNVIESLQLAELDNFFRTACLQGQAVQVDQVIDQDDPTAAVVYPIILPDRLEVILKLPNVPLRHYATSIAQGDVEETLEELRQELVKPFSLKRTQSLSKRVYDWLLKPAEDAFIQSQIKTLVFVLDGSLRNIPMAALYDGQQYLVQKYAVALTPGLQLLAPKSLVQGELKALTAGLTESRGGFSALSNVALEVEEIQSEVPTTVLLNQEFTSETIQNEIKSLPFPVIHLATHGQFSSEAEETFILTWDGRLNVNELENVLRNRDENQPNALELLVLSACQTAAGDKRAALGLAGVAVRAGARSTLATLWSVNDESTAVLMSAFYRELTRTKVSRAEALRLAQLSLLQEPRSQHPRYWAPFVLVGSWL</sequence>
<dbReference type="SMART" id="SM00028">
    <property type="entry name" value="TPR"/>
    <property type="match status" value="8"/>
</dbReference>
<gene>
    <name evidence="3" type="ORF">KME25_31150</name>
</gene>
<organism evidence="3 4">
    <name type="scientific">Symplocastrum torsivum CPER-KK1</name>
    <dbReference type="NCBI Taxonomy" id="450513"/>
    <lineage>
        <taxon>Bacteria</taxon>
        <taxon>Bacillati</taxon>
        <taxon>Cyanobacteriota</taxon>
        <taxon>Cyanophyceae</taxon>
        <taxon>Oscillatoriophycideae</taxon>
        <taxon>Oscillatoriales</taxon>
        <taxon>Microcoleaceae</taxon>
        <taxon>Symplocastrum</taxon>
    </lineage>
</organism>
<keyword evidence="1" id="KW-0812">Transmembrane</keyword>
<accession>A0A951PTZ6</accession>
<evidence type="ECO:0000259" key="2">
    <source>
        <dbReference type="Pfam" id="PF12770"/>
    </source>
</evidence>